<keyword evidence="5 10" id="KW-0547">Nucleotide-binding</keyword>
<dbReference type="GO" id="GO:0003688">
    <property type="term" value="F:DNA replication origin binding"/>
    <property type="evidence" value="ECO:0007669"/>
    <property type="project" value="UniProtKB-ARBA"/>
</dbReference>
<organism evidence="13 14">
    <name type="scientific">Tortispora caseinolytica NRRL Y-17796</name>
    <dbReference type="NCBI Taxonomy" id="767744"/>
    <lineage>
        <taxon>Eukaryota</taxon>
        <taxon>Fungi</taxon>
        <taxon>Dikarya</taxon>
        <taxon>Ascomycota</taxon>
        <taxon>Saccharomycotina</taxon>
        <taxon>Trigonopsidomycetes</taxon>
        <taxon>Trigonopsidales</taxon>
        <taxon>Trigonopsidaceae</taxon>
        <taxon>Tortispora</taxon>
    </lineage>
</organism>
<feature type="compositionally biased region" description="Polar residues" evidence="11">
    <location>
        <begin position="76"/>
        <end position="85"/>
    </location>
</feature>
<dbReference type="Proteomes" id="UP000095023">
    <property type="component" value="Unassembled WGS sequence"/>
</dbReference>
<evidence type="ECO:0000256" key="7">
    <source>
        <dbReference type="ARBA" id="ARBA00022842"/>
    </source>
</evidence>
<proteinExistence type="inferred from homology"/>
<dbReference type="InterPro" id="IPR003593">
    <property type="entry name" value="AAA+_ATPase"/>
</dbReference>
<dbReference type="Gene3D" id="1.10.8.60">
    <property type="match status" value="1"/>
</dbReference>
<dbReference type="CDD" id="cd00009">
    <property type="entry name" value="AAA"/>
    <property type="match status" value="1"/>
</dbReference>
<dbReference type="InterPro" id="IPR048867">
    <property type="entry name" value="WHD_ORC1"/>
</dbReference>
<feature type="domain" description="AAA+ ATPase" evidence="12">
    <location>
        <begin position="126"/>
        <end position="279"/>
    </location>
</feature>
<protein>
    <recommendedName>
        <fullName evidence="10">Origin recognition complex subunit 1</fullName>
    </recommendedName>
</protein>
<dbReference type="PANTHER" id="PTHR10763">
    <property type="entry name" value="CELL DIVISION CONTROL PROTEIN 6-RELATED"/>
    <property type="match status" value="1"/>
</dbReference>
<dbReference type="EMBL" id="KV453843">
    <property type="protein sequence ID" value="ODV88868.1"/>
    <property type="molecule type" value="Genomic_DNA"/>
</dbReference>
<dbReference type="OrthoDB" id="1926878at2759"/>
<evidence type="ECO:0000256" key="8">
    <source>
        <dbReference type="ARBA" id="ARBA00023125"/>
    </source>
</evidence>
<evidence type="ECO:0000256" key="6">
    <source>
        <dbReference type="ARBA" id="ARBA00022840"/>
    </source>
</evidence>
<evidence type="ECO:0000259" key="12">
    <source>
        <dbReference type="SMART" id="SM00382"/>
    </source>
</evidence>
<keyword evidence="8 10" id="KW-0238">DNA-binding</keyword>
<keyword evidence="14" id="KW-1185">Reference proteome</keyword>
<evidence type="ECO:0000256" key="11">
    <source>
        <dbReference type="SAM" id="MobiDB-lite"/>
    </source>
</evidence>
<comment type="similarity">
    <text evidence="2 10">Belongs to the ORC1 family.</text>
</comment>
<evidence type="ECO:0000313" key="13">
    <source>
        <dbReference type="EMBL" id="ODV88868.1"/>
    </source>
</evidence>
<evidence type="ECO:0000256" key="10">
    <source>
        <dbReference type="RuleBase" id="RU365058"/>
    </source>
</evidence>
<keyword evidence="7" id="KW-0460">Magnesium</keyword>
<dbReference type="FunFam" id="3.40.50.300:FF:000199">
    <property type="entry name" value="Origin recognition complex subunit 1"/>
    <property type="match status" value="1"/>
</dbReference>
<comment type="function">
    <text evidence="10">Component of the origin recognition complex (ORC) that binds origins of replication. DNA-binding is ATP-dependent, however specific DNA sequences that define origins of replication have not been identified so far. ORC is required to assemble the pre-replication complex necessary to initiate DNA replication.</text>
</comment>
<dbReference type="GO" id="GO:0046872">
    <property type="term" value="F:metal ion binding"/>
    <property type="evidence" value="ECO:0007669"/>
    <property type="project" value="UniProtKB-KW"/>
</dbReference>
<dbReference type="Pfam" id="PF21312">
    <property type="entry name" value="WHD_ORC1"/>
    <property type="match status" value="1"/>
</dbReference>
<dbReference type="AlphaFoldDB" id="A0A1E4TB41"/>
<dbReference type="PANTHER" id="PTHR10763:SF23">
    <property type="entry name" value="ORIGIN RECOGNITION COMPLEX SUBUNIT 1"/>
    <property type="match status" value="1"/>
</dbReference>
<comment type="subcellular location">
    <subcellularLocation>
        <location evidence="1 10">Nucleus</location>
    </subcellularLocation>
</comment>
<gene>
    <name evidence="13" type="ORF">CANCADRAFT_57953</name>
</gene>
<dbReference type="GO" id="GO:0005524">
    <property type="term" value="F:ATP binding"/>
    <property type="evidence" value="ECO:0007669"/>
    <property type="project" value="UniProtKB-KW"/>
</dbReference>
<dbReference type="SMART" id="SM00382">
    <property type="entry name" value="AAA"/>
    <property type="match status" value="1"/>
</dbReference>
<evidence type="ECO:0000256" key="4">
    <source>
        <dbReference type="ARBA" id="ARBA00022723"/>
    </source>
</evidence>
<keyword evidence="9 10" id="KW-0539">Nucleus</keyword>
<dbReference type="InterPro" id="IPR027417">
    <property type="entry name" value="P-loop_NTPase"/>
</dbReference>
<dbReference type="GO" id="GO:0005664">
    <property type="term" value="C:nuclear origin of replication recognition complex"/>
    <property type="evidence" value="ECO:0007669"/>
    <property type="project" value="TreeGrafter"/>
</dbReference>
<evidence type="ECO:0000256" key="3">
    <source>
        <dbReference type="ARBA" id="ARBA00022705"/>
    </source>
</evidence>
<dbReference type="Gene3D" id="3.40.50.300">
    <property type="entry name" value="P-loop containing nucleotide triphosphate hydrolases"/>
    <property type="match status" value="1"/>
</dbReference>
<dbReference type="Pfam" id="PF22606">
    <property type="entry name" value="Cdc6-ORC-like_ATPase_lid"/>
    <property type="match status" value="1"/>
</dbReference>
<sequence length="478" mass="53372">MQQEVNENDLNSSDQANNAILGESPSTTRSRKVKPTRLTTLPSRKDIKQMFSGIKIAGHTTTGRNSEELIPLPSDKSGNLSSEPKSQADEVTRRLHLSHIPRTLPGRDEQFSLIVSELSAAIRNKTGSCMYISGTPGTGKTITVRHAVSTIFSWMKQGSINEFRYIEINGMRTTTQDIIYEMIWEGMTLEPTSKKQALERLTKLFHNREEDSNRIPTVILVDELDQLLEKNVECVYNLFNWPTMPNSNLIVIAIANTMDIPERHLSNKTSSRLGLTRILFPGYSTEELVDIVTKRVEDNSLISKEAIEFACRRVAAVRGDARRVLHICEKAIEMKQSKQKDKDSVANIADVRAAMAESTEINARSFLRSLPLSCHLALAAICNLVRRRNNKESTIEEVIDECKNVCQMSANKLAEEQIFAELFESGRQLPTLMGAISLLVRSGIVTKSMTPGLLMGKVKLNISATDIQTALQDILDSL</sequence>
<evidence type="ECO:0000313" key="14">
    <source>
        <dbReference type="Proteomes" id="UP000095023"/>
    </source>
</evidence>
<dbReference type="GO" id="GO:0006270">
    <property type="term" value="P:DNA replication initiation"/>
    <property type="evidence" value="ECO:0007669"/>
    <property type="project" value="TreeGrafter"/>
</dbReference>
<evidence type="ECO:0000256" key="5">
    <source>
        <dbReference type="ARBA" id="ARBA00022741"/>
    </source>
</evidence>
<comment type="subunit">
    <text evidence="10">ORC is composed of six subunits.</text>
</comment>
<dbReference type="GO" id="GO:0016887">
    <property type="term" value="F:ATP hydrolysis activity"/>
    <property type="evidence" value="ECO:0007669"/>
    <property type="project" value="InterPro"/>
</dbReference>
<feature type="compositionally biased region" description="Polar residues" evidence="11">
    <location>
        <begin position="1"/>
        <end position="28"/>
    </location>
</feature>
<evidence type="ECO:0000256" key="2">
    <source>
        <dbReference type="ARBA" id="ARBA00008398"/>
    </source>
</evidence>
<name>A0A1E4TB41_9ASCO</name>
<reference evidence="14" key="1">
    <citation type="submission" date="2016-02" db="EMBL/GenBank/DDBJ databases">
        <title>Comparative genomics of biotechnologically important yeasts.</title>
        <authorList>
            <consortium name="DOE Joint Genome Institute"/>
            <person name="Riley R."/>
            <person name="Haridas S."/>
            <person name="Wolfe K.H."/>
            <person name="Lopes M.R."/>
            <person name="Hittinger C.T."/>
            <person name="Goker M."/>
            <person name="Salamov A."/>
            <person name="Wisecaver J."/>
            <person name="Long T.M."/>
            <person name="Aerts A.L."/>
            <person name="Barry K."/>
            <person name="Choi C."/>
            <person name="Clum A."/>
            <person name="Coughlan A.Y."/>
            <person name="Deshpande S."/>
            <person name="Douglass A.P."/>
            <person name="Hanson S.J."/>
            <person name="Klenk H.-P."/>
            <person name="Labutti K."/>
            <person name="Lapidus A."/>
            <person name="Lindquist E."/>
            <person name="Lipzen A."/>
            <person name="Meier-Kolthoff J.P."/>
            <person name="Ohm R.A."/>
            <person name="Otillar R.P."/>
            <person name="Pangilinan J."/>
            <person name="Peng Y."/>
            <person name="Rokas A."/>
            <person name="Rosa C.A."/>
            <person name="Scheuner C."/>
            <person name="Sibirny A.A."/>
            <person name="Slot J.C."/>
            <person name="Stielow J.B."/>
            <person name="Sun H."/>
            <person name="Kurtzman C.P."/>
            <person name="Blackwell M."/>
            <person name="Jeffries T.W."/>
            <person name="Grigoriev I.V."/>
        </authorList>
    </citation>
    <scope>NUCLEOTIDE SEQUENCE [LARGE SCALE GENOMIC DNA]</scope>
    <source>
        <strain evidence="14">NRRL Y-17796</strain>
    </source>
</reference>
<feature type="region of interest" description="Disordered" evidence="11">
    <location>
        <begin position="57"/>
        <end position="90"/>
    </location>
</feature>
<dbReference type="SUPFAM" id="SSF52540">
    <property type="entry name" value="P-loop containing nucleoside triphosphate hydrolases"/>
    <property type="match status" value="1"/>
</dbReference>
<dbReference type="InterPro" id="IPR003959">
    <property type="entry name" value="ATPase_AAA_core"/>
</dbReference>
<keyword evidence="4" id="KW-0479">Metal-binding</keyword>
<accession>A0A1E4TB41</accession>
<keyword evidence="3 10" id="KW-0235">DNA replication</keyword>
<dbReference type="InterPro" id="IPR054425">
    <property type="entry name" value="Cdc6_ORC1-like_ATPase_lid"/>
</dbReference>
<evidence type="ECO:0000256" key="1">
    <source>
        <dbReference type="ARBA" id="ARBA00004123"/>
    </source>
</evidence>
<dbReference type="Pfam" id="PF00004">
    <property type="entry name" value="AAA"/>
    <property type="match status" value="1"/>
</dbReference>
<evidence type="ECO:0000256" key="9">
    <source>
        <dbReference type="ARBA" id="ARBA00023242"/>
    </source>
</evidence>
<keyword evidence="6 10" id="KW-0067">ATP-binding</keyword>
<dbReference type="GO" id="GO:0033314">
    <property type="term" value="P:mitotic DNA replication checkpoint signaling"/>
    <property type="evidence" value="ECO:0007669"/>
    <property type="project" value="TreeGrafter"/>
</dbReference>
<dbReference type="InterPro" id="IPR050311">
    <property type="entry name" value="ORC1/CDC6"/>
</dbReference>
<feature type="region of interest" description="Disordered" evidence="11">
    <location>
        <begin position="1"/>
        <end position="38"/>
    </location>
</feature>